<organism evidence="1">
    <name type="scientific">Desulfobacca acetoxidans</name>
    <dbReference type="NCBI Taxonomy" id="60893"/>
    <lineage>
        <taxon>Bacteria</taxon>
        <taxon>Pseudomonadati</taxon>
        <taxon>Thermodesulfobacteriota</taxon>
        <taxon>Desulfobaccia</taxon>
        <taxon>Desulfobaccales</taxon>
        <taxon>Desulfobaccaceae</taxon>
        <taxon>Desulfobacca</taxon>
    </lineage>
</organism>
<name>A0A7C3ZAR4_9BACT</name>
<proteinExistence type="predicted"/>
<accession>A0A7C3ZAR4</accession>
<evidence type="ECO:0000313" key="1">
    <source>
        <dbReference type="EMBL" id="HGF33692.1"/>
    </source>
</evidence>
<gene>
    <name evidence="1" type="ORF">ENW96_04780</name>
</gene>
<comment type="caution">
    <text evidence="1">The sequence shown here is derived from an EMBL/GenBank/DDBJ whole genome shotgun (WGS) entry which is preliminary data.</text>
</comment>
<dbReference type="AlphaFoldDB" id="A0A7C3ZAR4"/>
<reference evidence="1" key="1">
    <citation type="journal article" date="2020" name="mSystems">
        <title>Genome- and Community-Level Interaction Insights into Carbon Utilization and Element Cycling Functions of Hydrothermarchaeota in Hydrothermal Sediment.</title>
        <authorList>
            <person name="Zhou Z."/>
            <person name="Liu Y."/>
            <person name="Xu W."/>
            <person name="Pan J."/>
            <person name="Luo Z.H."/>
            <person name="Li M."/>
        </authorList>
    </citation>
    <scope>NUCLEOTIDE SEQUENCE [LARGE SCALE GENOMIC DNA]</scope>
    <source>
        <strain evidence="1">SpSt-897</strain>
    </source>
</reference>
<sequence>MGRLEVAGYKGWWPMKKIVGRDEQGNFKYQEVFVNMARSRGGKVCTRKFETYAPENGWNGEPPYPTGEKSTSWQVSEAYRRNYDLIRWEKENEG</sequence>
<dbReference type="EMBL" id="DTMF01000128">
    <property type="protein sequence ID" value="HGF33692.1"/>
    <property type="molecule type" value="Genomic_DNA"/>
</dbReference>
<protein>
    <submittedName>
        <fullName evidence="1">Uncharacterized protein</fullName>
    </submittedName>
</protein>